<accession>A0A3N4JHV4</accession>
<evidence type="ECO:0000313" key="2">
    <source>
        <dbReference type="EMBL" id="RPA93444.1"/>
    </source>
</evidence>
<evidence type="ECO:0000256" key="1">
    <source>
        <dbReference type="SAM" id="MobiDB-lite"/>
    </source>
</evidence>
<reference evidence="2 3" key="1">
    <citation type="journal article" date="2018" name="Nat. Ecol. Evol.">
        <title>Pezizomycetes genomes reveal the molecular basis of ectomycorrhizal truffle lifestyle.</title>
        <authorList>
            <person name="Murat C."/>
            <person name="Payen T."/>
            <person name="Noel B."/>
            <person name="Kuo A."/>
            <person name="Morin E."/>
            <person name="Chen J."/>
            <person name="Kohler A."/>
            <person name="Krizsan K."/>
            <person name="Balestrini R."/>
            <person name="Da Silva C."/>
            <person name="Montanini B."/>
            <person name="Hainaut M."/>
            <person name="Levati E."/>
            <person name="Barry K.W."/>
            <person name="Belfiori B."/>
            <person name="Cichocki N."/>
            <person name="Clum A."/>
            <person name="Dockter R.B."/>
            <person name="Fauchery L."/>
            <person name="Guy J."/>
            <person name="Iotti M."/>
            <person name="Le Tacon F."/>
            <person name="Lindquist E.A."/>
            <person name="Lipzen A."/>
            <person name="Malagnac F."/>
            <person name="Mello A."/>
            <person name="Molinier V."/>
            <person name="Miyauchi S."/>
            <person name="Poulain J."/>
            <person name="Riccioni C."/>
            <person name="Rubini A."/>
            <person name="Sitrit Y."/>
            <person name="Splivallo R."/>
            <person name="Traeger S."/>
            <person name="Wang M."/>
            <person name="Zifcakova L."/>
            <person name="Wipf D."/>
            <person name="Zambonelli A."/>
            <person name="Paolocci F."/>
            <person name="Nowrousian M."/>
            <person name="Ottonello S."/>
            <person name="Baldrian P."/>
            <person name="Spatafora J.W."/>
            <person name="Henrissat B."/>
            <person name="Nagy L.G."/>
            <person name="Aury J.M."/>
            <person name="Wincker P."/>
            <person name="Grigoriev I.V."/>
            <person name="Bonfante P."/>
            <person name="Martin F.M."/>
        </authorList>
    </citation>
    <scope>NUCLEOTIDE SEQUENCE [LARGE SCALE GENOMIC DNA]</scope>
    <source>
        <strain evidence="2 3">120613-1</strain>
    </source>
</reference>
<dbReference type="Proteomes" id="UP000276215">
    <property type="component" value="Unassembled WGS sequence"/>
</dbReference>
<dbReference type="AlphaFoldDB" id="A0A3N4JHV4"/>
<organism evidence="2 3">
    <name type="scientific">Choiromyces venosus 120613-1</name>
    <dbReference type="NCBI Taxonomy" id="1336337"/>
    <lineage>
        <taxon>Eukaryota</taxon>
        <taxon>Fungi</taxon>
        <taxon>Dikarya</taxon>
        <taxon>Ascomycota</taxon>
        <taxon>Pezizomycotina</taxon>
        <taxon>Pezizomycetes</taxon>
        <taxon>Pezizales</taxon>
        <taxon>Tuberaceae</taxon>
        <taxon>Choiromyces</taxon>
    </lineage>
</organism>
<keyword evidence="3" id="KW-1185">Reference proteome</keyword>
<gene>
    <name evidence="2" type="ORF">L873DRAFT_61548</name>
</gene>
<proteinExistence type="predicted"/>
<sequence>MVLYLAHHRTPQIIPAVVTFAACHHTTSGFLPISVQSVLYSEYRVSRNPINRKRPTHAPPRGQRPQSHSAEAVVPRQSETNAWRPHGILFPIGIPLQLTIRKTSQSLEKLGEK</sequence>
<feature type="region of interest" description="Disordered" evidence="1">
    <location>
        <begin position="49"/>
        <end position="79"/>
    </location>
</feature>
<evidence type="ECO:0000313" key="3">
    <source>
        <dbReference type="Proteomes" id="UP000276215"/>
    </source>
</evidence>
<name>A0A3N4JHV4_9PEZI</name>
<dbReference type="EMBL" id="ML120452">
    <property type="protein sequence ID" value="RPA93444.1"/>
    <property type="molecule type" value="Genomic_DNA"/>
</dbReference>
<protein>
    <submittedName>
        <fullName evidence="2">Uncharacterized protein</fullName>
    </submittedName>
</protein>